<dbReference type="STRING" id="655827.E9ECT9"/>
<reference evidence="1 2" key="1">
    <citation type="journal article" date="2011" name="PLoS Genet.">
        <title>Genome sequencing and comparative transcriptomics of the model entomopathogenic fungi Metarhizium anisopliae and M. acridum.</title>
        <authorList>
            <person name="Gao Q."/>
            <person name="Jin K."/>
            <person name="Ying S.H."/>
            <person name="Zhang Y."/>
            <person name="Xiao G."/>
            <person name="Shang Y."/>
            <person name="Duan Z."/>
            <person name="Hu X."/>
            <person name="Xie X.Q."/>
            <person name="Zhou G."/>
            <person name="Peng G."/>
            <person name="Luo Z."/>
            <person name="Huang W."/>
            <person name="Wang B."/>
            <person name="Fang W."/>
            <person name="Wang S."/>
            <person name="Zhong Y."/>
            <person name="Ma L.J."/>
            <person name="St Leger R.J."/>
            <person name="Zhao G.P."/>
            <person name="Pei Y."/>
            <person name="Feng M.G."/>
            <person name="Xia Y."/>
            <person name="Wang C."/>
        </authorList>
    </citation>
    <scope>NUCLEOTIDE SEQUENCE [LARGE SCALE GENOMIC DNA]</scope>
    <source>
        <strain evidence="1 2">CQMa 102</strain>
    </source>
</reference>
<dbReference type="OrthoDB" id="4961234at2759"/>
<keyword evidence="2" id="KW-1185">Reference proteome</keyword>
<accession>E9ECT9</accession>
<protein>
    <submittedName>
        <fullName evidence="1">Pfs, NB-ARC and Ankyrin domain protein</fullName>
    </submittedName>
</protein>
<dbReference type="GO" id="GO:0009116">
    <property type="term" value="P:nucleoside metabolic process"/>
    <property type="evidence" value="ECO:0007669"/>
    <property type="project" value="InterPro"/>
</dbReference>
<dbReference type="eggNOG" id="ENOG502SHMZ">
    <property type="taxonomic scope" value="Eukaryota"/>
</dbReference>
<gene>
    <name evidence="1" type="ORF">MAC_07687</name>
</gene>
<dbReference type="OMA" id="CFISEMR"/>
<proteinExistence type="predicted"/>
<dbReference type="EMBL" id="GL698552">
    <property type="protein sequence ID" value="EFY86233.1"/>
    <property type="molecule type" value="Genomic_DNA"/>
</dbReference>
<dbReference type="Gene3D" id="3.40.50.1580">
    <property type="entry name" value="Nucleoside phosphorylase domain"/>
    <property type="match status" value="1"/>
</dbReference>
<dbReference type="Proteomes" id="UP000002499">
    <property type="component" value="Unassembled WGS sequence"/>
</dbReference>
<dbReference type="GO" id="GO:0003824">
    <property type="term" value="F:catalytic activity"/>
    <property type="evidence" value="ECO:0007669"/>
    <property type="project" value="InterPro"/>
</dbReference>
<name>E9ECT9_METAQ</name>
<dbReference type="AlphaFoldDB" id="E9ECT9"/>
<sequence>MSAVRFMLDREHPRLPPKQGDSNLYVLGELSGHNVVLACLPGIQGKGAAATVATNLARTFPSVQWRFLVGIGGHVPSDKHDIRLGDVVISMPEGQYGDMVQYDLGRDTEDNFQLKGFLLPPPAMLRGAVELMQSDHLMADNKVVAPFSSEQCPGQSTLDHLLYVDEEWITLDGKKCLWLPADYRTSKVAVYGTKVALGHWFGGLTFLEVKFT</sequence>
<organism evidence="2">
    <name type="scientific">Metarhizium acridum (strain CQMa 102)</name>
    <dbReference type="NCBI Taxonomy" id="655827"/>
    <lineage>
        <taxon>Eukaryota</taxon>
        <taxon>Fungi</taxon>
        <taxon>Dikarya</taxon>
        <taxon>Ascomycota</taxon>
        <taxon>Pezizomycotina</taxon>
        <taxon>Sordariomycetes</taxon>
        <taxon>Hypocreomycetidae</taxon>
        <taxon>Hypocreales</taxon>
        <taxon>Clavicipitaceae</taxon>
        <taxon>Metarhizium</taxon>
    </lineage>
</organism>
<evidence type="ECO:0000313" key="1">
    <source>
        <dbReference type="EMBL" id="EFY86233.1"/>
    </source>
</evidence>
<dbReference type="InParanoid" id="E9ECT9"/>
<dbReference type="SUPFAM" id="SSF53167">
    <property type="entry name" value="Purine and uridine phosphorylases"/>
    <property type="match status" value="1"/>
</dbReference>
<dbReference type="PANTHER" id="PTHR46082">
    <property type="entry name" value="ATP/GTP-BINDING PROTEIN-RELATED"/>
    <property type="match status" value="1"/>
</dbReference>
<dbReference type="InterPro" id="IPR053137">
    <property type="entry name" value="NLR-like"/>
</dbReference>
<dbReference type="HOGENOM" id="CLU_1299975_0_0_1"/>
<dbReference type="PANTHER" id="PTHR46082:SF11">
    <property type="entry name" value="AAA+ ATPASE DOMAIN-CONTAINING PROTEIN-RELATED"/>
    <property type="match status" value="1"/>
</dbReference>
<dbReference type="InterPro" id="IPR035994">
    <property type="entry name" value="Nucleoside_phosphorylase_sf"/>
</dbReference>
<evidence type="ECO:0000313" key="2">
    <source>
        <dbReference type="Proteomes" id="UP000002499"/>
    </source>
</evidence>